<dbReference type="Proteomes" id="UP000029108">
    <property type="component" value="Unassembled WGS sequence"/>
</dbReference>
<keyword evidence="1" id="KW-0547">Nucleotide-binding</keyword>
<dbReference type="EMBL" id="JGYN01000002">
    <property type="protein sequence ID" value="KFI53819.1"/>
    <property type="molecule type" value="Genomic_DNA"/>
</dbReference>
<proteinExistence type="predicted"/>
<evidence type="ECO:0000256" key="2">
    <source>
        <dbReference type="ARBA" id="ARBA00022840"/>
    </source>
</evidence>
<dbReference type="STRING" id="1437608.GCA_000771645_01553"/>
<dbReference type="Gene3D" id="3.40.50.300">
    <property type="entry name" value="P-loop containing nucleotide triphosphate hydrolases"/>
    <property type="match status" value="1"/>
</dbReference>
<dbReference type="PROSITE" id="PS00211">
    <property type="entry name" value="ABC_TRANSPORTER_1"/>
    <property type="match status" value="1"/>
</dbReference>
<name>A0A087A4W9_9BIFI</name>
<comment type="caution">
    <text evidence="4">The sequence shown here is derived from an EMBL/GenBank/DDBJ whole genome shotgun (WGS) entry which is preliminary data.</text>
</comment>
<evidence type="ECO:0000313" key="5">
    <source>
        <dbReference type="Proteomes" id="UP000029108"/>
    </source>
</evidence>
<dbReference type="InterPro" id="IPR027417">
    <property type="entry name" value="P-loop_NTPase"/>
</dbReference>
<evidence type="ECO:0000313" key="4">
    <source>
        <dbReference type="EMBL" id="KFI53819.1"/>
    </source>
</evidence>
<organism evidence="4 5">
    <name type="scientific">Bifidobacterium biavatii DSM 23969</name>
    <dbReference type="NCBI Taxonomy" id="1437608"/>
    <lineage>
        <taxon>Bacteria</taxon>
        <taxon>Bacillati</taxon>
        <taxon>Actinomycetota</taxon>
        <taxon>Actinomycetes</taxon>
        <taxon>Bifidobacteriales</taxon>
        <taxon>Bifidobacteriaceae</taxon>
        <taxon>Bifidobacterium</taxon>
    </lineage>
</organism>
<dbReference type="PANTHER" id="PTHR43119">
    <property type="entry name" value="ABC TRANSPORT PROTEIN ATP-BINDING COMPONENT-RELATED"/>
    <property type="match status" value="1"/>
</dbReference>
<dbReference type="InterPro" id="IPR003593">
    <property type="entry name" value="AAA+_ATPase"/>
</dbReference>
<keyword evidence="2 4" id="KW-0067">ATP-binding</keyword>
<dbReference type="SMART" id="SM00382">
    <property type="entry name" value="AAA"/>
    <property type="match status" value="1"/>
</dbReference>
<dbReference type="AlphaFoldDB" id="A0A087A4W9"/>
<reference evidence="4 5" key="1">
    <citation type="submission" date="2014-03" db="EMBL/GenBank/DDBJ databases">
        <title>Genomics of Bifidobacteria.</title>
        <authorList>
            <person name="Ventura M."/>
            <person name="Milani C."/>
            <person name="Lugli G.A."/>
        </authorList>
    </citation>
    <scope>NUCLEOTIDE SEQUENCE [LARGE SCALE GENOMIC DNA]</scope>
    <source>
        <strain evidence="4 5">DSM 23969</strain>
    </source>
</reference>
<evidence type="ECO:0000259" key="3">
    <source>
        <dbReference type="PROSITE" id="PS50893"/>
    </source>
</evidence>
<keyword evidence="4" id="KW-0378">Hydrolase</keyword>
<dbReference type="PROSITE" id="PS50893">
    <property type="entry name" value="ABC_TRANSPORTER_2"/>
    <property type="match status" value="1"/>
</dbReference>
<keyword evidence="5" id="KW-1185">Reference proteome</keyword>
<dbReference type="InterPro" id="IPR017871">
    <property type="entry name" value="ABC_transporter-like_CS"/>
</dbReference>
<protein>
    <submittedName>
        <fullName evidence="4">ABC transporter ATP-binding protein</fullName>
        <ecNumber evidence="4">3.6.3.27</ecNumber>
    </submittedName>
</protein>
<dbReference type="PANTHER" id="PTHR43119:SF1">
    <property type="entry name" value="ABC TRANSPORTER DOMAIN-CONTAINING PROTEIN"/>
    <property type="match status" value="1"/>
</dbReference>
<dbReference type="GO" id="GO:0016887">
    <property type="term" value="F:ATP hydrolysis activity"/>
    <property type="evidence" value="ECO:0007669"/>
    <property type="project" value="InterPro"/>
</dbReference>
<dbReference type="InterPro" id="IPR003439">
    <property type="entry name" value="ABC_transporter-like_ATP-bd"/>
</dbReference>
<dbReference type="Pfam" id="PF00005">
    <property type="entry name" value="ABC_tran"/>
    <property type="match status" value="1"/>
</dbReference>
<dbReference type="EC" id="3.6.3.27" evidence="4"/>
<sequence length="322" mass="35315">MVFATVRATFLISHRPLNAKPSKKTLRIAANGRIVAFLRSIASMETSIQPLFTAEHATCRMPKTTTAATDDAVRLPSLFRGFERQHDDVGFKTIFSDVAFELRRGDIVDLVGPSGTGKSTLLTTVAQLNPYASADLTLEGTPSTAMTPERWRREVAYLPQRPTLTGASVREAILMPFTLRVHRFSDDGSSLDERRPDEATLRRTLNTVGCSDIELERPPQDLSVGQQARVCLLRTLLTLPKVMLADEVDAGLDEENADKVGEILAYAAREKGMAIVRVRHRAADGRATRTLHLEAGVLTEITGDVAVVPAHDGERMEGEATR</sequence>
<evidence type="ECO:0000256" key="1">
    <source>
        <dbReference type="ARBA" id="ARBA00022741"/>
    </source>
</evidence>
<dbReference type="SUPFAM" id="SSF52540">
    <property type="entry name" value="P-loop containing nucleoside triphosphate hydrolases"/>
    <property type="match status" value="1"/>
</dbReference>
<dbReference type="GO" id="GO:0005524">
    <property type="term" value="F:ATP binding"/>
    <property type="evidence" value="ECO:0007669"/>
    <property type="project" value="UniProtKB-KW"/>
</dbReference>
<accession>A0A087A4W9</accession>
<feature type="domain" description="ABC transporter" evidence="3">
    <location>
        <begin position="73"/>
        <end position="320"/>
    </location>
</feature>
<dbReference type="eggNOG" id="COG1136">
    <property type="taxonomic scope" value="Bacteria"/>
</dbReference>
<gene>
    <name evidence="4" type="ORF">BBIA_1416</name>
</gene>